<evidence type="ECO:0000256" key="8">
    <source>
        <dbReference type="ARBA" id="ARBA00030592"/>
    </source>
</evidence>
<evidence type="ECO:0000256" key="10">
    <source>
        <dbReference type="PIRNR" id="PIRNR001563"/>
    </source>
</evidence>
<dbReference type="Gene3D" id="3.40.1190.10">
    <property type="entry name" value="Mur-like, catalytic domain"/>
    <property type="match status" value="1"/>
</dbReference>
<keyword evidence="14" id="KW-1185">Reference proteome</keyword>
<dbReference type="GO" id="GO:0005737">
    <property type="term" value="C:cytoplasm"/>
    <property type="evidence" value="ECO:0007669"/>
    <property type="project" value="TreeGrafter"/>
</dbReference>
<dbReference type="Pfam" id="PF08245">
    <property type="entry name" value="Mur_ligase_M"/>
    <property type="match status" value="1"/>
</dbReference>
<dbReference type="GO" id="GO:0008841">
    <property type="term" value="F:dihydrofolate synthase activity"/>
    <property type="evidence" value="ECO:0007669"/>
    <property type="project" value="TreeGrafter"/>
</dbReference>
<dbReference type="GO" id="GO:0004326">
    <property type="term" value="F:tetrahydrofolylpolyglutamate synthase activity"/>
    <property type="evidence" value="ECO:0007669"/>
    <property type="project" value="UniProtKB-EC"/>
</dbReference>
<dbReference type="SUPFAM" id="SSF53623">
    <property type="entry name" value="MurD-like peptide ligases, catalytic domain"/>
    <property type="match status" value="1"/>
</dbReference>
<dbReference type="InterPro" id="IPR001645">
    <property type="entry name" value="Folylpolyglutamate_synth"/>
</dbReference>
<evidence type="ECO:0000313" key="14">
    <source>
        <dbReference type="Proteomes" id="UP000533476"/>
    </source>
</evidence>
<dbReference type="GO" id="GO:0005524">
    <property type="term" value="F:ATP binding"/>
    <property type="evidence" value="ECO:0007669"/>
    <property type="project" value="UniProtKB-KW"/>
</dbReference>
<organism evidence="13 14">
    <name type="scientific">Sulfobacillus harzensis</name>
    <dbReference type="NCBI Taxonomy" id="2729629"/>
    <lineage>
        <taxon>Bacteria</taxon>
        <taxon>Bacillati</taxon>
        <taxon>Bacillota</taxon>
        <taxon>Clostridia</taxon>
        <taxon>Eubacteriales</taxon>
        <taxon>Clostridiales Family XVII. Incertae Sedis</taxon>
        <taxon>Sulfobacillus</taxon>
    </lineage>
</organism>
<protein>
    <recommendedName>
        <fullName evidence="2">tetrahydrofolate synthase</fullName>
        <ecNumber evidence="2">6.3.2.17</ecNumber>
    </recommendedName>
    <alternativeName>
        <fullName evidence="8">Tetrahydrofolylpolyglutamate synthase</fullName>
    </alternativeName>
</protein>
<evidence type="ECO:0000259" key="12">
    <source>
        <dbReference type="Pfam" id="PF08245"/>
    </source>
</evidence>
<dbReference type="GO" id="GO:0046872">
    <property type="term" value="F:metal ion binding"/>
    <property type="evidence" value="ECO:0007669"/>
    <property type="project" value="UniProtKB-KW"/>
</dbReference>
<dbReference type="RefSeq" id="WP_169096399.1">
    <property type="nucleotide sequence ID" value="NZ_JABBVZ010000005.1"/>
</dbReference>
<comment type="similarity">
    <text evidence="1 10">Belongs to the folylpolyglutamate synthase family.</text>
</comment>
<dbReference type="SUPFAM" id="SSF53244">
    <property type="entry name" value="MurD-like peptide ligases, peptide-binding domain"/>
    <property type="match status" value="1"/>
</dbReference>
<evidence type="ECO:0000256" key="2">
    <source>
        <dbReference type="ARBA" id="ARBA00013025"/>
    </source>
</evidence>
<comment type="caution">
    <text evidence="13">The sequence shown here is derived from an EMBL/GenBank/DDBJ whole genome shotgun (WGS) entry which is preliminary data.</text>
</comment>
<feature type="domain" description="Mur ligase C-terminal" evidence="11">
    <location>
        <begin position="282"/>
        <end position="402"/>
    </location>
</feature>
<evidence type="ECO:0000256" key="6">
    <source>
        <dbReference type="ARBA" id="ARBA00022840"/>
    </source>
</evidence>
<dbReference type="Gene3D" id="3.90.190.20">
    <property type="entry name" value="Mur ligase, C-terminal domain"/>
    <property type="match status" value="1"/>
</dbReference>
<dbReference type="InterPro" id="IPR018109">
    <property type="entry name" value="Folylpolyglutamate_synth_CS"/>
</dbReference>
<dbReference type="AlphaFoldDB" id="A0A7Y0L3K6"/>
<dbReference type="EMBL" id="JABBVZ010000005">
    <property type="protein sequence ID" value="NMP21249.1"/>
    <property type="molecule type" value="Genomic_DNA"/>
</dbReference>
<keyword evidence="5 10" id="KW-0547">Nucleotide-binding</keyword>
<evidence type="ECO:0000259" key="11">
    <source>
        <dbReference type="Pfam" id="PF02875"/>
    </source>
</evidence>
<keyword evidence="6 10" id="KW-0067">ATP-binding</keyword>
<dbReference type="PANTHER" id="PTHR11136">
    <property type="entry name" value="FOLYLPOLYGLUTAMATE SYNTHASE-RELATED"/>
    <property type="match status" value="1"/>
</dbReference>
<dbReference type="PROSITE" id="PS01012">
    <property type="entry name" value="FOLYLPOLYGLU_SYNT_2"/>
    <property type="match status" value="1"/>
</dbReference>
<evidence type="ECO:0000256" key="9">
    <source>
        <dbReference type="ARBA" id="ARBA00047493"/>
    </source>
</evidence>
<gene>
    <name evidence="13" type="ORF">HIJ39_02590</name>
</gene>
<evidence type="ECO:0000256" key="4">
    <source>
        <dbReference type="ARBA" id="ARBA00022723"/>
    </source>
</evidence>
<dbReference type="Pfam" id="PF02875">
    <property type="entry name" value="Mur_ligase_C"/>
    <property type="match status" value="1"/>
</dbReference>
<dbReference type="InterPro" id="IPR036565">
    <property type="entry name" value="Mur-like_cat_sf"/>
</dbReference>
<dbReference type="Proteomes" id="UP000533476">
    <property type="component" value="Unassembled WGS sequence"/>
</dbReference>
<keyword evidence="7" id="KW-0460">Magnesium</keyword>
<evidence type="ECO:0000313" key="13">
    <source>
        <dbReference type="EMBL" id="NMP21249.1"/>
    </source>
</evidence>
<accession>A0A7Y0L3K6</accession>
<name>A0A7Y0L3K6_9FIRM</name>
<dbReference type="PIRSF" id="PIRSF001563">
    <property type="entry name" value="Folylpolyglu_synth"/>
    <property type="match status" value="1"/>
</dbReference>
<dbReference type="InterPro" id="IPR036615">
    <property type="entry name" value="Mur_ligase_C_dom_sf"/>
</dbReference>
<proteinExistence type="inferred from homology"/>
<dbReference type="EC" id="6.3.2.17" evidence="2"/>
<reference evidence="13 14" key="1">
    <citation type="submission" date="2020-04" db="EMBL/GenBank/DDBJ databases">
        <authorList>
            <person name="Zhang R."/>
            <person name="Schippers A."/>
        </authorList>
    </citation>
    <scope>NUCLEOTIDE SEQUENCE [LARGE SCALE GENOMIC DNA]</scope>
    <source>
        <strain evidence="13 14">DSM 109850</strain>
    </source>
</reference>
<evidence type="ECO:0000256" key="3">
    <source>
        <dbReference type="ARBA" id="ARBA00022598"/>
    </source>
</evidence>
<evidence type="ECO:0000256" key="1">
    <source>
        <dbReference type="ARBA" id="ARBA00008276"/>
    </source>
</evidence>
<dbReference type="NCBIfam" id="TIGR01499">
    <property type="entry name" value="folC"/>
    <property type="match status" value="1"/>
</dbReference>
<keyword evidence="3 10" id="KW-0436">Ligase</keyword>
<keyword evidence="4" id="KW-0479">Metal-binding</keyword>
<evidence type="ECO:0000256" key="7">
    <source>
        <dbReference type="ARBA" id="ARBA00022842"/>
    </source>
</evidence>
<feature type="domain" description="Mur ligase central" evidence="12">
    <location>
        <begin position="40"/>
        <end position="185"/>
    </location>
</feature>
<comment type="catalytic activity">
    <reaction evidence="9">
        <text>(6S)-5,6,7,8-tetrahydrofolyl-(gamma-L-Glu)(n) + L-glutamate + ATP = (6S)-5,6,7,8-tetrahydrofolyl-(gamma-L-Glu)(n+1) + ADP + phosphate + H(+)</text>
        <dbReference type="Rhea" id="RHEA:10580"/>
        <dbReference type="Rhea" id="RHEA-COMP:14738"/>
        <dbReference type="Rhea" id="RHEA-COMP:14740"/>
        <dbReference type="ChEBI" id="CHEBI:15378"/>
        <dbReference type="ChEBI" id="CHEBI:29985"/>
        <dbReference type="ChEBI" id="CHEBI:30616"/>
        <dbReference type="ChEBI" id="CHEBI:43474"/>
        <dbReference type="ChEBI" id="CHEBI:141005"/>
        <dbReference type="ChEBI" id="CHEBI:456216"/>
        <dbReference type="EC" id="6.3.2.17"/>
    </reaction>
</comment>
<evidence type="ECO:0000256" key="5">
    <source>
        <dbReference type="ARBA" id="ARBA00022741"/>
    </source>
</evidence>
<dbReference type="InterPro" id="IPR013221">
    <property type="entry name" value="Mur_ligase_cen"/>
</dbReference>
<sequence>MKENWWVGQERFGMRLGLERIQALMERLGHPERAYPVIHVAGTNGKGSVAAMVTEALMASGLRVGLNISPDLGKINERVMINREPLSEDLWDAYGEEVEEAGRDMSDVPTFFEAVTALAFLAFQRQAVDVAVIEVGLGGRLDATNVVPSPLLAIITPVALDHMDRLGSTPAAIASEKAGILKPGTELVLAQQPFPEAREVIMKRAKALSIPVFEAAPRARMTAAGPVLTTDGGLRVSVPLQGVYQRANLDTAWMAIERLAARGWISHLNRAAAGLARVTWPGRFQVVSENPLIVVDGAHNLHGIDGLRATLEQDPWRKTRWHLLFGWLSDKPGQEMLQRLLPKVTDVVLTRVPGDRGIDPGVVLSEIPHQYRPVVAEPLQTAWHRVLARIDGPKDGVLVAGSLSLLMHLNQAGLLPYSSPIRVER</sequence>
<dbReference type="PANTHER" id="PTHR11136:SF0">
    <property type="entry name" value="DIHYDROFOLATE SYNTHETASE-RELATED"/>
    <property type="match status" value="1"/>
</dbReference>
<dbReference type="InterPro" id="IPR004101">
    <property type="entry name" value="Mur_ligase_C"/>
</dbReference>